<gene>
    <name evidence="1" type="ORF">PHYPA_025358</name>
</gene>
<keyword evidence="3" id="KW-1185">Reference proteome</keyword>
<dbReference type="EnsemblPlants" id="Pp3c20_20040V3.1">
    <property type="protein sequence ID" value="PAC:32947187.CDS.1"/>
    <property type="gene ID" value="Pp3c20_20040"/>
</dbReference>
<accession>A0A2K1IVV6</accession>
<dbReference type="AlphaFoldDB" id="A0A2K1IVV6"/>
<reference evidence="1 3" key="1">
    <citation type="journal article" date="2008" name="Science">
        <title>The Physcomitrella genome reveals evolutionary insights into the conquest of land by plants.</title>
        <authorList>
            <person name="Rensing S."/>
            <person name="Lang D."/>
            <person name="Zimmer A."/>
            <person name="Terry A."/>
            <person name="Salamov A."/>
            <person name="Shapiro H."/>
            <person name="Nishiyama T."/>
            <person name="Perroud P.-F."/>
            <person name="Lindquist E."/>
            <person name="Kamisugi Y."/>
            <person name="Tanahashi T."/>
            <person name="Sakakibara K."/>
            <person name="Fujita T."/>
            <person name="Oishi K."/>
            <person name="Shin-I T."/>
            <person name="Kuroki Y."/>
            <person name="Toyoda A."/>
            <person name="Suzuki Y."/>
            <person name="Hashimoto A."/>
            <person name="Yamaguchi K."/>
            <person name="Sugano A."/>
            <person name="Kohara Y."/>
            <person name="Fujiyama A."/>
            <person name="Anterola A."/>
            <person name="Aoki S."/>
            <person name="Ashton N."/>
            <person name="Barbazuk W.B."/>
            <person name="Barker E."/>
            <person name="Bennetzen J."/>
            <person name="Bezanilla M."/>
            <person name="Blankenship R."/>
            <person name="Cho S.H."/>
            <person name="Dutcher S."/>
            <person name="Estelle M."/>
            <person name="Fawcett J.A."/>
            <person name="Gundlach H."/>
            <person name="Hanada K."/>
            <person name="Heyl A."/>
            <person name="Hicks K.A."/>
            <person name="Hugh J."/>
            <person name="Lohr M."/>
            <person name="Mayer K."/>
            <person name="Melkozernov A."/>
            <person name="Murata T."/>
            <person name="Nelson D."/>
            <person name="Pils B."/>
            <person name="Prigge M."/>
            <person name="Reiss B."/>
            <person name="Renner T."/>
            <person name="Rombauts S."/>
            <person name="Rushton P."/>
            <person name="Sanderfoot A."/>
            <person name="Schween G."/>
            <person name="Shiu S.-H."/>
            <person name="Stueber K."/>
            <person name="Theodoulou F.L."/>
            <person name="Tu H."/>
            <person name="Van de Peer Y."/>
            <person name="Verrier P.J."/>
            <person name="Waters E."/>
            <person name="Wood A."/>
            <person name="Yang L."/>
            <person name="Cove D."/>
            <person name="Cuming A."/>
            <person name="Hasebe M."/>
            <person name="Lucas S."/>
            <person name="Mishler D.B."/>
            <person name="Reski R."/>
            <person name="Grigoriev I."/>
            <person name="Quatrano R.S."/>
            <person name="Boore J.L."/>
        </authorList>
    </citation>
    <scope>NUCLEOTIDE SEQUENCE [LARGE SCALE GENOMIC DNA]</scope>
    <source>
        <strain evidence="2 3">cv. Gransden 2004</strain>
    </source>
</reference>
<dbReference type="Proteomes" id="UP000006727">
    <property type="component" value="Chromosome 20"/>
</dbReference>
<proteinExistence type="predicted"/>
<dbReference type="Gramene" id="Pp3c20_20040V3.1">
    <property type="protein sequence ID" value="PAC:32947187.CDS.1"/>
    <property type="gene ID" value="Pp3c20_20040"/>
</dbReference>
<dbReference type="EMBL" id="ABEU02000020">
    <property type="protein sequence ID" value="PNR33414.1"/>
    <property type="molecule type" value="Genomic_DNA"/>
</dbReference>
<evidence type="ECO:0000313" key="1">
    <source>
        <dbReference type="EMBL" id="PNR33414.1"/>
    </source>
</evidence>
<dbReference type="PaxDb" id="3218-PP1S40_221V6.1"/>
<sequence length="52" mass="5547">MLSVVEFVSSAVEEFSSHVAKHLIGCLGISVVEGYYDLAKGHSSSSCTKFPL</sequence>
<evidence type="ECO:0000313" key="2">
    <source>
        <dbReference type="EnsemblPlants" id="PAC:32947187.CDS.1"/>
    </source>
</evidence>
<organism evidence="1">
    <name type="scientific">Physcomitrium patens</name>
    <name type="common">Spreading-leaved earth moss</name>
    <name type="synonym">Physcomitrella patens</name>
    <dbReference type="NCBI Taxonomy" id="3218"/>
    <lineage>
        <taxon>Eukaryota</taxon>
        <taxon>Viridiplantae</taxon>
        <taxon>Streptophyta</taxon>
        <taxon>Embryophyta</taxon>
        <taxon>Bryophyta</taxon>
        <taxon>Bryophytina</taxon>
        <taxon>Bryopsida</taxon>
        <taxon>Funariidae</taxon>
        <taxon>Funariales</taxon>
        <taxon>Funariaceae</taxon>
        <taxon>Physcomitrium</taxon>
    </lineage>
</organism>
<reference evidence="1 3" key="2">
    <citation type="journal article" date="2018" name="Plant J.">
        <title>The Physcomitrella patens chromosome-scale assembly reveals moss genome structure and evolution.</title>
        <authorList>
            <person name="Lang D."/>
            <person name="Ullrich K.K."/>
            <person name="Murat F."/>
            <person name="Fuchs J."/>
            <person name="Jenkins J."/>
            <person name="Haas F.B."/>
            <person name="Piednoel M."/>
            <person name="Gundlach H."/>
            <person name="Van Bel M."/>
            <person name="Meyberg R."/>
            <person name="Vives C."/>
            <person name="Morata J."/>
            <person name="Symeonidi A."/>
            <person name="Hiss M."/>
            <person name="Muchero W."/>
            <person name="Kamisugi Y."/>
            <person name="Saleh O."/>
            <person name="Blanc G."/>
            <person name="Decker E.L."/>
            <person name="van Gessel N."/>
            <person name="Grimwood J."/>
            <person name="Hayes R.D."/>
            <person name="Graham S.W."/>
            <person name="Gunter L.E."/>
            <person name="McDaniel S.F."/>
            <person name="Hoernstein S.N.W."/>
            <person name="Larsson A."/>
            <person name="Li F.W."/>
            <person name="Perroud P.F."/>
            <person name="Phillips J."/>
            <person name="Ranjan P."/>
            <person name="Rokshar D.S."/>
            <person name="Rothfels C.J."/>
            <person name="Schneider L."/>
            <person name="Shu S."/>
            <person name="Stevenson D.W."/>
            <person name="Thummler F."/>
            <person name="Tillich M."/>
            <person name="Villarreal Aguilar J.C."/>
            <person name="Widiez T."/>
            <person name="Wong G.K."/>
            <person name="Wymore A."/>
            <person name="Zhang Y."/>
            <person name="Zimmer A.D."/>
            <person name="Quatrano R.S."/>
            <person name="Mayer K.F.X."/>
            <person name="Goodstein D."/>
            <person name="Casacuberta J.M."/>
            <person name="Vandepoele K."/>
            <person name="Reski R."/>
            <person name="Cuming A.C."/>
            <person name="Tuskan G.A."/>
            <person name="Maumus F."/>
            <person name="Salse J."/>
            <person name="Schmutz J."/>
            <person name="Rensing S.A."/>
        </authorList>
    </citation>
    <scope>NUCLEOTIDE SEQUENCE [LARGE SCALE GENOMIC DNA]</scope>
    <source>
        <strain evidence="2 3">cv. Gransden 2004</strain>
    </source>
</reference>
<reference evidence="2" key="3">
    <citation type="submission" date="2020-12" db="UniProtKB">
        <authorList>
            <consortium name="EnsemblPlants"/>
        </authorList>
    </citation>
    <scope>IDENTIFICATION</scope>
</reference>
<protein>
    <submittedName>
        <fullName evidence="1 2">Uncharacterized protein</fullName>
    </submittedName>
</protein>
<evidence type="ECO:0000313" key="3">
    <source>
        <dbReference type="Proteomes" id="UP000006727"/>
    </source>
</evidence>
<name>A0A2K1IVV6_PHYPA</name>